<organism evidence="2 3">
    <name type="scientific">Lentinus brumalis</name>
    <dbReference type="NCBI Taxonomy" id="2498619"/>
    <lineage>
        <taxon>Eukaryota</taxon>
        <taxon>Fungi</taxon>
        <taxon>Dikarya</taxon>
        <taxon>Basidiomycota</taxon>
        <taxon>Agaricomycotina</taxon>
        <taxon>Agaricomycetes</taxon>
        <taxon>Polyporales</taxon>
        <taxon>Polyporaceae</taxon>
        <taxon>Lentinus</taxon>
    </lineage>
</organism>
<proteinExistence type="inferred from homology"/>
<evidence type="ECO:0000256" key="1">
    <source>
        <dbReference type="ARBA" id="ARBA00009303"/>
    </source>
</evidence>
<dbReference type="InterPro" id="IPR000358">
    <property type="entry name" value="RNR_small_fam"/>
</dbReference>
<dbReference type="GO" id="GO:0009263">
    <property type="term" value="P:deoxyribonucleotide biosynthetic process"/>
    <property type="evidence" value="ECO:0007669"/>
    <property type="project" value="InterPro"/>
</dbReference>
<dbReference type="InterPro" id="IPR033909">
    <property type="entry name" value="RNR_small"/>
</dbReference>
<keyword evidence="3" id="KW-1185">Reference proteome</keyword>
<accession>A0A371DFR0</accession>
<dbReference type="Gene3D" id="1.10.620.20">
    <property type="entry name" value="Ribonucleotide Reductase, subunit A"/>
    <property type="match status" value="1"/>
</dbReference>
<dbReference type="EMBL" id="KZ857395">
    <property type="protein sequence ID" value="RDX51346.1"/>
    <property type="molecule type" value="Genomic_DNA"/>
</dbReference>
<comment type="similarity">
    <text evidence="1">Belongs to the ribonucleoside diphosphate reductase small chain family.</text>
</comment>
<dbReference type="CDD" id="cd01049">
    <property type="entry name" value="RNRR2"/>
    <property type="match status" value="1"/>
</dbReference>
<sequence length="312" mass="35307">MTSPCDEPILRAELTRFVLFPIRYAELWNMYKLAQASFWTPADIDLSCDAVQWKELLTIDERSLMSTVLAFFAASDGIVVENLATRFCGEVQIAEARCFYGYQIMIENVHAETYSMLVQALISDVEEQYRLFSALSTMPSVKAKADWCLRWINAPEIDFATRLVAFAIVEGIFFSSSFAVIFWFKSRGLLPGLCMSNELIARDEGLHTLFACVLMNHLQRKAPFDAVRTMISEAVQLEQRFFEAALPRSLNGMTAALMHDYVEYVGDFLLRELGFPAIYGKRNPFPFMETTAVGGRANFFERGVSDYIGAAV</sequence>
<dbReference type="Proteomes" id="UP000256964">
    <property type="component" value="Unassembled WGS sequence"/>
</dbReference>
<dbReference type="OrthoDB" id="2727692at2759"/>
<name>A0A371DFR0_9APHY</name>
<dbReference type="InterPro" id="IPR009078">
    <property type="entry name" value="Ferritin-like_SF"/>
</dbReference>
<dbReference type="PANTHER" id="PTHR23409">
    <property type="entry name" value="RIBONUCLEOSIDE-DIPHOSPHATE REDUCTASE SMALL CHAIN"/>
    <property type="match status" value="1"/>
</dbReference>
<dbReference type="STRING" id="139420.A0A371DFR0"/>
<gene>
    <name evidence="2" type="ORF">OH76DRAFT_1347271</name>
</gene>
<dbReference type="InterPro" id="IPR012348">
    <property type="entry name" value="RNR-like"/>
</dbReference>
<evidence type="ECO:0000313" key="3">
    <source>
        <dbReference type="Proteomes" id="UP000256964"/>
    </source>
</evidence>
<dbReference type="Pfam" id="PF00268">
    <property type="entry name" value="Ribonuc_red_sm"/>
    <property type="match status" value="1"/>
</dbReference>
<dbReference type="SUPFAM" id="SSF47240">
    <property type="entry name" value="Ferritin-like"/>
    <property type="match status" value="1"/>
</dbReference>
<dbReference type="AlphaFoldDB" id="A0A371DFR0"/>
<dbReference type="InterPro" id="IPR030475">
    <property type="entry name" value="RNR_small_AS"/>
</dbReference>
<dbReference type="GO" id="GO:0016491">
    <property type="term" value="F:oxidoreductase activity"/>
    <property type="evidence" value="ECO:0007669"/>
    <property type="project" value="InterPro"/>
</dbReference>
<dbReference type="PANTHER" id="PTHR23409:SF18">
    <property type="entry name" value="RIBONUCLEOSIDE-DIPHOSPHATE REDUCTASE SUBUNIT M2"/>
    <property type="match status" value="1"/>
</dbReference>
<reference evidence="2 3" key="1">
    <citation type="journal article" date="2018" name="Biotechnol. Biofuels">
        <title>Integrative visual omics of the white-rot fungus Polyporus brumalis exposes the biotechnological potential of its oxidative enzymes for delignifying raw plant biomass.</title>
        <authorList>
            <person name="Miyauchi S."/>
            <person name="Rancon A."/>
            <person name="Drula E."/>
            <person name="Hage H."/>
            <person name="Chaduli D."/>
            <person name="Favel A."/>
            <person name="Grisel S."/>
            <person name="Henrissat B."/>
            <person name="Herpoel-Gimbert I."/>
            <person name="Ruiz-Duenas F.J."/>
            <person name="Chevret D."/>
            <person name="Hainaut M."/>
            <person name="Lin J."/>
            <person name="Wang M."/>
            <person name="Pangilinan J."/>
            <person name="Lipzen A."/>
            <person name="Lesage-Meessen L."/>
            <person name="Navarro D."/>
            <person name="Riley R."/>
            <person name="Grigoriev I.V."/>
            <person name="Zhou S."/>
            <person name="Raouche S."/>
            <person name="Rosso M.N."/>
        </authorList>
    </citation>
    <scope>NUCLEOTIDE SEQUENCE [LARGE SCALE GENOMIC DNA]</scope>
    <source>
        <strain evidence="2 3">BRFM 1820</strain>
    </source>
</reference>
<evidence type="ECO:0000313" key="2">
    <source>
        <dbReference type="EMBL" id="RDX51346.1"/>
    </source>
</evidence>
<protein>
    <submittedName>
        <fullName evidence="2">Ribonucleoside-diphosphate reductase small chain B</fullName>
    </submittedName>
</protein>
<dbReference type="PROSITE" id="PS00368">
    <property type="entry name" value="RIBORED_SMALL"/>
    <property type="match status" value="1"/>
</dbReference>